<dbReference type="SUPFAM" id="SSF47336">
    <property type="entry name" value="ACP-like"/>
    <property type="match status" value="2"/>
</dbReference>
<sequence>RTAYLLPLDCGASPDACSGIARFCEVSDPEGAVRFARLLLEASPRRSAATLLLLCQDPGILGILSDALATADLPHYAVIFPAGGPSALLEQLLAAGISDVEAISFLAAALWGSAAARHIPGWSQDDPSMNSMAQWEGKPVLPGVAHDDGEEQDAWTLAAVKRPLPQLTALPQEGGLTERSDPHQHPARLHVDVTGSTVVDRLMVTVAAYLADSGLSSAGIAPNTPFMEAGLDSLDLLKLASVVSQEFEATLPTTILFDFPSVASLSAHLVAAGLGMAKGGGGNSTRPEALHTSAAAHADPKAHASIEAGSFSVIPALRPAPTTIVPSRGAVLMQSGAIQVGDGGDMLAPADWSNAYGLHWSLGAECPRPIPPERWDAEVPGGVVAGPRFGAFLKDVHGFDPGAFGLGSAEAALMDPQQRLMLEAAAWVIGACQATAGWEPSMGGVFVGSTHADFLVASRTPGSATSTFGATGSSLSVIPGRISYTFGLGGQSVLLDTACSSSMVAVHAASTALQAGSLTWGVAGGVNVMLSPATMASYAAAGMISPSGRCMSLDAAADGYVRAEAAGLFLLRAVSSMDDTHAGQASACWCPGTSILLGTAVNQDGRSSSLTAPNGPSQSALIAAALRTALSDPEQVDTLQLHGTGTPLGDPIEVGAALSTLAPRHRGHSLALAAVKASTGHSESAAGLLSLAAASAGAGSAYLAPLRTLRTVNPYVAAIEQVCRGGIQAARLQGPRPGCGASDQTLAGASSFAFQGTNAHALVRSAQGCQGQSPGTRPCCPSQRLVWERTPHGPAHLLACSSMRLSSWLPRPGRAGVQLRPAARPWAHLRDLPALWPAAVASAAATLRLMLDVPRVSLHSIACSPDAGTEGHAGGQVAAGAPGLDLEILPALGRVSVSRPGSRMESLITAWTATLGPIAGPVKPVSSPYKTRSRARRCLVPKMPPGRFLDPSPVAIGDIMSEAQPCLPGGGTSCLVLTAAFAVQACVAGPEGPRGVPAAPVAPAPACLDHILCGAEHGVTCESHGNRIAAFADGTAGVEDHSTRVAGLVLRGRHEGDAEILGPGAQPKPLYHRVWRASAILEGAAPARGAGALGSTFRLTSATSDVESVVLAGLPVPQWNVSLPPAISAGALLALEVLQQSPHLTALHVHARGNSAGVLYRRQDPAPALRCFAAERVGRTAISLIGVGVYAACSPATASASPTSSSHCLVTGAVLNVRALQVLAAPAHAHPKPLLGPGAWIIGGGAGALGLLAAQLVQQTGRPGVEIAVPARSGRVSGFGQEVGARDLAWSNGLLTILMSDLAMDCHGLESVASARLGLVHAAGVLRDAGIAALRPSSFRVAAAPKAFGMWRLARMTSGSALEASILFSSIASVTGPSGSAAYAAANGALDDYASACAHRGTPCDVIQWGPWAGVGMVASNRAVHAAMARAGIGAVQPPVGLDILSGVIRGRYAGEITAIDFKWASFMRIPRQASDQLYSDFSTMMLPESATSSLVGAQIVPPPATAPATQAVNSHSSWDGNTAALLEEVLAAVQAVHGDRPAPDMPLVQAGLDSLGTVELSQRLAARFGLRLQPTLVFDHPTAAALARHIAELCGVAKEHGQGPEGDRYASLGLSRLESLVPPTSDVVVLEHAHARLAAPMDGGHGRFAQDTCRSTPLSRWDVDGSRIHPVPGHRFGRFLTGVELFDASAFYVSAAEALVMDPQQRMMLEDASHALSAWSGHPNRDSTAIISAQSFWDYASETDRAIPGLGAAYRASGRCFSVAAGRISFTFGLQGACLALDTACSSSLSALHLLRSDLTSGRCPQGLITAALLTLDPSTINMLTAAGMLSPDGRCKTLESAADGYGRGEGCVTLGLTRQGQNTDALAVLAGTAMNQDGRSSSLT</sequence>
<dbReference type="InterPro" id="IPR036736">
    <property type="entry name" value="ACP-like_sf"/>
</dbReference>
<dbReference type="InterPro" id="IPR014030">
    <property type="entry name" value="Ketoacyl_synth_N"/>
</dbReference>
<dbReference type="GO" id="GO:0004312">
    <property type="term" value="F:fatty acid synthase activity"/>
    <property type="evidence" value="ECO:0007669"/>
    <property type="project" value="TreeGrafter"/>
</dbReference>
<evidence type="ECO:0000259" key="4">
    <source>
        <dbReference type="PROSITE" id="PS50075"/>
    </source>
</evidence>
<feature type="non-terminal residue" evidence="6">
    <location>
        <position position="1886"/>
    </location>
</feature>
<dbReference type="Gene3D" id="3.40.50.720">
    <property type="entry name" value="NAD(P)-binding Rossmann-like Domain"/>
    <property type="match status" value="1"/>
</dbReference>
<feature type="domain" description="Carrier" evidence="4">
    <location>
        <begin position="1521"/>
        <end position="1595"/>
    </location>
</feature>
<accession>A0A1D2AFT9</accession>
<name>A0A1D2AFT9_AUXPR</name>
<dbReference type="PROSITE" id="PS50075">
    <property type="entry name" value="CARRIER"/>
    <property type="match status" value="2"/>
</dbReference>
<dbReference type="Pfam" id="PF02801">
    <property type="entry name" value="Ketoacyl-synt_C"/>
    <property type="match status" value="1"/>
</dbReference>
<dbReference type="SUPFAM" id="SSF53901">
    <property type="entry name" value="Thiolase-like"/>
    <property type="match status" value="2"/>
</dbReference>
<evidence type="ECO:0000256" key="3">
    <source>
        <dbReference type="ARBA" id="ARBA00022679"/>
    </source>
</evidence>
<keyword evidence="1" id="KW-0596">Phosphopantetheine</keyword>
<dbReference type="InterPro" id="IPR018201">
    <property type="entry name" value="Ketoacyl_synth_AS"/>
</dbReference>
<reference evidence="6" key="1">
    <citation type="submission" date="2015-08" db="EMBL/GenBank/DDBJ databases">
        <authorList>
            <person name="Babu N.S."/>
            <person name="Beckwith C.J."/>
            <person name="Beseler K.G."/>
            <person name="Brison A."/>
            <person name="Carone J.V."/>
            <person name="Caskin T.P."/>
            <person name="Diamond M."/>
            <person name="Durham M.E."/>
            <person name="Foxe J.M."/>
            <person name="Go M."/>
            <person name="Henderson B.A."/>
            <person name="Jones I.B."/>
            <person name="McGettigan J.A."/>
            <person name="Micheletti S.J."/>
            <person name="Nasrallah M.E."/>
            <person name="Ortiz D."/>
            <person name="Piller C.R."/>
            <person name="Privatt S.R."/>
            <person name="Schneider S.L."/>
            <person name="Sharp S."/>
            <person name="Smith T.C."/>
            <person name="Stanton J.D."/>
            <person name="Ullery H.E."/>
            <person name="Wilson R.J."/>
            <person name="Serrano M.G."/>
            <person name="Buck G."/>
            <person name="Lee V."/>
            <person name="Wang Y."/>
            <person name="Carvalho R."/>
            <person name="Voegtly L."/>
            <person name="Shi R."/>
            <person name="Duckworth R."/>
            <person name="Johnson A."/>
            <person name="Loviza R."/>
            <person name="Walstead R."/>
            <person name="Shah Z."/>
            <person name="Kiflezghi M."/>
            <person name="Wade K."/>
            <person name="Ball S.L."/>
            <person name="Bradley K.W."/>
            <person name="Asai D.J."/>
            <person name="Bowman C.A."/>
            <person name="Russell D.A."/>
            <person name="Pope W.H."/>
            <person name="Jacobs-Sera D."/>
            <person name="Hendrix R.W."/>
            <person name="Hatfull G.F."/>
        </authorList>
    </citation>
    <scope>NUCLEOTIDE SEQUENCE</scope>
</reference>
<dbReference type="CDD" id="cd00833">
    <property type="entry name" value="PKS"/>
    <property type="match status" value="2"/>
</dbReference>
<evidence type="ECO:0000256" key="2">
    <source>
        <dbReference type="ARBA" id="ARBA00022553"/>
    </source>
</evidence>
<dbReference type="PROSITE" id="PS00606">
    <property type="entry name" value="KS3_1"/>
    <property type="match status" value="1"/>
</dbReference>
<evidence type="ECO:0000259" key="5">
    <source>
        <dbReference type="PROSITE" id="PS52004"/>
    </source>
</evidence>
<dbReference type="InterPro" id="IPR020806">
    <property type="entry name" value="PKS_PP-bd"/>
</dbReference>
<dbReference type="SUPFAM" id="SSF51735">
    <property type="entry name" value="NAD(P)-binding Rossmann-fold domains"/>
    <property type="match status" value="1"/>
</dbReference>
<feature type="non-terminal residue" evidence="6">
    <location>
        <position position="1"/>
    </location>
</feature>
<organism evidence="6">
    <name type="scientific">Auxenochlorella protothecoides</name>
    <name type="common">Green microalga</name>
    <name type="synonym">Chlorella protothecoides</name>
    <dbReference type="NCBI Taxonomy" id="3075"/>
    <lineage>
        <taxon>Eukaryota</taxon>
        <taxon>Viridiplantae</taxon>
        <taxon>Chlorophyta</taxon>
        <taxon>core chlorophytes</taxon>
        <taxon>Trebouxiophyceae</taxon>
        <taxon>Chlorellales</taxon>
        <taxon>Chlorellaceae</taxon>
        <taxon>Auxenochlorella</taxon>
    </lineage>
</organism>
<proteinExistence type="predicted"/>
<gene>
    <name evidence="6" type="ORF">g.97531</name>
</gene>
<feature type="domain" description="Carrier" evidence="4">
    <location>
        <begin position="193"/>
        <end position="273"/>
    </location>
</feature>
<dbReference type="GO" id="GO:0031177">
    <property type="term" value="F:phosphopantetheine binding"/>
    <property type="evidence" value="ECO:0007669"/>
    <property type="project" value="InterPro"/>
</dbReference>
<evidence type="ECO:0000313" key="6">
    <source>
        <dbReference type="EMBL" id="JAT78057.1"/>
    </source>
</evidence>
<dbReference type="InterPro" id="IPR013968">
    <property type="entry name" value="PKS_KR"/>
</dbReference>
<dbReference type="SMART" id="SM00822">
    <property type="entry name" value="PKS_KR"/>
    <property type="match status" value="1"/>
</dbReference>
<protein>
    <submittedName>
        <fullName evidence="6">Uncharacterized protein</fullName>
    </submittedName>
</protein>
<dbReference type="InterPro" id="IPR006162">
    <property type="entry name" value="Ppantetheine_attach_site"/>
</dbReference>
<dbReference type="GO" id="GO:0006633">
    <property type="term" value="P:fatty acid biosynthetic process"/>
    <property type="evidence" value="ECO:0007669"/>
    <property type="project" value="InterPro"/>
</dbReference>
<dbReference type="Pfam" id="PF00109">
    <property type="entry name" value="ketoacyl-synt"/>
    <property type="match status" value="2"/>
</dbReference>
<dbReference type="InterPro" id="IPR020841">
    <property type="entry name" value="PKS_Beta-ketoAc_synthase_dom"/>
</dbReference>
<dbReference type="InterPro" id="IPR057326">
    <property type="entry name" value="KR_dom"/>
</dbReference>
<dbReference type="Gene3D" id="3.40.47.10">
    <property type="match status" value="2"/>
</dbReference>
<dbReference type="PROSITE" id="PS00012">
    <property type="entry name" value="PHOSPHOPANTETHEINE"/>
    <property type="match status" value="1"/>
</dbReference>
<dbReference type="SMART" id="SM00825">
    <property type="entry name" value="PKS_KS"/>
    <property type="match status" value="1"/>
</dbReference>
<dbReference type="GO" id="GO:0004315">
    <property type="term" value="F:3-oxoacyl-[acyl-carrier-protein] synthase activity"/>
    <property type="evidence" value="ECO:0007669"/>
    <property type="project" value="InterPro"/>
</dbReference>
<dbReference type="Gene3D" id="1.10.1200.10">
    <property type="entry name" value="ACP-like"/>
    <property type="match status" value="2"/>
</dbReference>
<feature type="domain" description="Ketosynthase family 3 (KS3)" evidence="5">
    <location>
        <begin position="326"/>
        <end position="765"/>
    </location>
</feature>
<dbReference type="InterPro" id="IPR016039">
    <property type="entry name" value="Thiolase-like"/>
</dbReference>
<dbReference type="PROSITE" id="PS52004">
    <property type="entry name" value="KS3_2"/>
    <property type="match status" value="2"/>
</dbReference>
<dbReference type="Pfam" id="PF00550">
    <property type="entry name" value="PP-binding"/>
    <property type="match status" value="2"/>
</dbReference>
<dbReference type="EMBL" id="GDKF01000565">
    <property type="protein sequence ID" value="JAT78057.1"/>
    <property type="molecule type" value="Transcribed_RNA"/>
</dbReference>
<dbReference type="PANTHER" id="PTHR43775:SF37">
    <property type="entry name" value="SI:DKEY-61P9.11"/>
    <property type="match status" value="1"/>
</dbReference>
<dbReference type="SMART" id="SM01294">
    <property type="entry name" value="PKS_PP_betabranch"/>
    <property type="match status" value="1"/>
</dbReference>
<evidence type="ECO:0000256" key="1">
    <source>
        <dbReference type="ARBA" id="ARBA00022450"/>
    </source>
</evidence>
<keyword evidence="3" id="KW-0808">Transferase</keyword>
<dbReference type="PANTHER" id="PTHR43775">
    <property type="entry name" value="FATTY ACID SYNTHASE"/>
    <property type="match status" value="1"/>
</dbReference>
<dbReference type="InterPro" id="IPR009081">
    <property type="entry name" value="PP-bd_ACP"/>
</dbReference>
<dbReference type="InterPro" id="IPR050091">
    <property type="entry name" value="PKS_NRPS_Biosynth_Enz"/>
</dbReference>
<dbReference type="Pfam" id="PF08659">
    <property type="entry name" value="KR"/>
    <property type="match status" value="1"/>
</dbReference>
<feature type="domain" description="Ketosynthase family 3 (KS3)" evidence="5">
    <location>
        <begin position="1610"/>
        <end position="1886"/>
    </location>
</feature>
<dbReference type="InterPro" id="IPR036291">
    <property type="entry name" value="NAD(P)-bd_dom_sf"/>
</dbReference>
<keyword evidence="2" id="KW-0597">Phosphoprotein</keyword>
<dbReference type="InterPro" id="IPR014031">
    <property type="entry name" value="Ketoacyl_synth_C"/>
</dbReference>
<dbReference type="SMART" id="SM00823">
    <property type="entry name" value="PKS_PP"/>
    <property type="match status" value="2"/>
</dbReference>